<protein>
    <recommendedName>
        <fullName evidence="2">Nucleolar 27S pre-rRNA processing Urb2/Npa2 C-terminal domain-containing protein</fullName>
    </recommendedName>
</protein>
<evidence type="ECO:0000256" key="1">
    <source>
        <dbReference type="SAM" id="MobiDB-lite"/>
    </source>
</evidence>
<feature type="compositionally biased region" description="Basic residues" evidence="1">
    <location>
        <begin position="13"/>
        <end position="26"/>
    </location>
</feature>
<feature type="compositionally biased region" description="Low complexity" evidence="1">
    <location>
        <begin position="58"/>
        <end position="68"/>
    </location>
</feature>
<reference evidence="3" key="1">
    <citation type="submission" date="2020-08" db="EMBL/GenBank/DDBJ databases">
        <title>Plant Genome Project.</title>
        <authorList>
            <person name="Zhang R.-G."/>
        </authorList>
    </citation>
    <scope>NUCLEOTIDE SEQUENCE</scope>
    <source>
        <strain evidence="3">WSP0</strain>
        <tissue evidence="3">Leaf</tissue>
    </source>
</reference>
<evidence type="ECO:0000259" key="2">
    <source>
        <dbReference type="Pfam" id="PF10441"/>
    </source>
</evidence>
<gene>
    <name evidence="3" type="ORF">RHGRI_032877</name>
</gene>
<dbReference type="PANTHER" id="PTHR15682:SF2">
    <property type="entry name" value="UNHEALTHY RIBOSOME BIOGENESIS PROTEIN 2 HOMOLOG"/>
    <property type="match status" value="1"/>
</dbReference>
<feature type="compositionally biased region" description="Basic and acidic residues" evidence="1">
    <location>
        <begin position="27"/>
        <end position="50"/>
    </location>
</feature>
<name>A0AAV6IE46_9ERIC</name>
<dbReference type="Proteomes" id="UP000823749">
    <property type="component" value="Chromosome 11"/>
</dbReference>
<proteinExistence type="predicted"/>
<dbReference type="GO" id="GO:0042254">
    <property type="term" value="P:ribosome biogenesis"/>
    <property type="evidence" value="ECO:0007669"/>
    <property type="project" value="TreeGrafter"/>
</dbReference>
<feature type="domain" description="Nucleolar 27S pre-rRNA processing Urb2/Npa2 C-terminal" evidence="2">
    <location>
        <begin position="1884"/>
        <end position="2125"/>
    </location>
</feature>
<dbReference type="InterPro" id="IPR018849">
    <property type="entry name" value="Urb2/Npa2_C"/>
</dbReference>
<organism evidence="3 4">
    <name type="scientific">Rhododendron griersonianum</name>
    <dbReference type="NCBI Taxonomy" id="479676"/>
    <lineage>
        <taxon>Eukaryota</taxon>
        <taxon>Viridiplantae</taxon>
        <taxon>Streptophyta</taxon>
        <taxon>Embryophyta</taxon>
        <taxon>Tracheophyta</taxon>
        <taxon>Spermatophyta</taxon>
        <taxon>Magnoliopsida</taxon>
        <taxon>eudicotyledons</taxon>
        <taxon>Gunneridae</taxon>
        <taxon>Pentapetalae</taxon>
        <taxon>asterids</taxon>
        <taxon>Ericales</taxon>
        <taxon>Ericaceae</taxon>
        <taxon>Ericoideae</taxon>
        <taxon>Rhodoreae</taxon>
        <taxon>Rhododendron</taxon>
    </lineage>
</organism>
<feature type="region of interest" description="Disordered" evidence="1">
    <location>
        <begin position="1"/>
        <end position="72"/>
    </location>
</feature>
<accession>A0AAV6IE46</accession>
<dbReference type="GO" id="GO:0005730">
    <property type="term" value="C:nucleolus"/>
    <property type="evidence" value="ECO:0007669"/>
    <property type="project" value="TreeGrafter"/>
</dbReference>
<dbReference type="Pfam" id="PF10441">
    <property type="entry name" value="Urb2"/>
    <property type="match status" value="1"/>
</dbReference>
<sequence>MADSEPESQHRATTTRKNKTMKRKLRSASEKGSDERRPSKAPRLDRSEKKKERKKPIQEVVPEQGEPVENIEDGHPWRNLQLILSLQNKDIDIQKKVELAFGFVKSRESKQGDDDAEGLEAISIHRVMVFLTNWVQSLLISSEKKIRAEGYKPQFGIVGSCWDYRSWEIFRYCLEESLKMQVSLNVSRDFLRVIHFIAKDALSKLNVVSHLEGTILNGIDFELYRIVVSCVSLVFSSHSGILNENLDLWIMTADTVLELVKKFFDQNLEGGNADSFFLQFSCAVLEPFVKFLRVHPTRKNGFRDFIDKLLEPLLHLLGVLHLQVDGSYSGWTRNLLKLIEEVFCYGLFHPAHMDGFLSLPSTGKYVTFDDGKPRDSKIIIKSYHRHLFDKLEKVLAGKNISASSGVGDMFHLFVSSVKNQKGASVREGLRQLENDFAGHMPNKSEENINLVSEKSHGSTCLKAETRKSLIDFFVQIMEPLLQEFNIYIQNELEVGPALFDVRDTLSSTNKILVSFMHDKLYIRNEDISEGAFFNFLKGVYDMVLSFLPKILQLWQSTVDGDKITKLRMFSSVATELVIAVRHLVKIEYKVLGNDLESLWLMVFSFASLSLSLPDSPDQHKLISEILGLGCQLVNLYSELRQVNDVIWALCKAVRRLVLHAGYGEMINTNAPLLCREAHAKSVSLVLCSQEFRLAIRDAIVSIPEGQVSGCVQQLKTDISECLEWVKATYSLSAQNELGKLDPHSSGLYFDVQVELLGRCLSDMHTLVLDSLTITSGNSNLISVSVKDLMTVLRPSMNSLVAVQPDSVNEFLFTFTGKNPSDGGTGCNNYLLSTQWILLFFFRLYLSCRSVYRQALSLVGSETSRKMSELMGDSLTAHAGKDWLEKTDWISGGYFSWIFQPSASLSTILQSVSDFCLEGNMVHCAPLVYVLNTMAIQRLVDLNRLIKSFEYLLKRNEYLKLMNDVGSSPGSKNSKKLKKCIRCLRQEAADLSNFVMGYLPFLAKDQMSNSSPDDPTYKTLDGQALCQYDQWDFEIGALNEKSLPSALWWIICQNIDVWCAHAAKKKLKMFLSLLFQSSLLRVGSSFDDFAKQKSDGHGHLKNITARQISLELLRDTVLYEQTVRIHSYTLIHTTCMPLNACLINLCWRLMASRFCRILEKSIISIFTNVGEIDLKSSPNLLEVSRVCGSSSTFCSANKHVMNDSTSVAEPISSSSKRPPSFLSHSVGFADCQNLLSFLCWMPKACLSSKSFSLCATYILNIERLVVGSLLDCHGALYSQNVSELFKLILSCRRALKNLTVASCEEKMGSSQSSLALTIFQSSSILWLLESLSAVILPQHAVSENRATQEIAFSLMDHTSYVFLTLSKYQFIHAVHLPMNVEKPCEEQNNCPVVHEGCTSDLKGIDAWKTLVLIAETLKDRMKRELVSKRGLCDTKMQVHLSFLELMNLSSLISCSQGFMWGLAAALDHIDINNRKVKAKLLRQKHEPMDKLICCIDVFAEFVNYFVGALLIEDGQLPGNFWDGQNLPMSASSDDTLGVKESFLYEKENQNCGAVRKCSASSSDNNNCSDKSDWKKRFHSENADFGDSILAKCDSFDLCGLNKSMLNGFLRGENPEAAFFLRQLFIASSALLRLNLQIKCASLSISSVPIFVGISQVLLAELANKVEVPSPLSLVCLDGIVKFLEEIGSHLHLTNPTVSRNLYVKMVELHLVAIGKCIVLQGKRASLASHDAESSAKTLSGHMGLSEYTLSCGPYCLDELKARLRTSFKGFVKKPSELHLLDAIQSLERALVGVRLGRTINYEICTGSSDGGKVSSIVAAGIDCTDLVLEFVTGRKRSSVVKSHVRSLVACLFNIILHLQGPSIFYGNIITSKGDADPDPGSVILMCVEILTKVFGRHAMYQLDSSQVGQSLRIPAALFQNFFQLRISEAPSAESAPNSLMFLDGRDTEIVEVMSSCVVDRRFLIDLFAACCRLLSTVLKHYKSETEHCVALLEDSASVLLHCLEMVDPAAVVRKCYFTWEVPEAVKCASFLRRIYEEMRQQKDVFGRHCSLFLSNYIWTYSGFGPLKTGIRREVDEALRPGVYALIDACSADDLQHLHTIFGEGPCRSTLATLQHDYKLNFQYGGKV</sequence>
<dbReference type="PANTHER" id="PTHR15682">
    <property type="entry name" value="UNHEALTHY RIBOSOME BIOGENESIS PROTEIN 2 HOMOLOG"/>
    <property type="match status" value="1"/>
</dbReference>
<dbReference type="EMBL" id="JACTNZ010000011">
    <property type="protein sequence ID" value="KAG5526762.1"/>
    <property type="molecule type" value="Genomic_DNA"/>
</dbReference>
<evidence type="ECO:0000313" key="3">
    <source>
        <dbReference type="EMBL" id="KAG5526762.1"/>
    </source>
</evidence>
<keyword evidence="4" id="KW-1185">Reference proteome</keyword>
<evidence type="ECO:0000313" key="4">
    <source>
        <dbReference type="Proteomes" id="UP000823749"/>
    </source>
</evidence>
<comment type="caution">
    <text evidence="3">The sequence shown here is derived from an EMBL/GenBank/DDBJ whole genome shotgun (WGS) entry which is preliminary data.</text>
</comment>
<dbReference type="InterPro" id="IPR052609">
    <property type="entry name" value="Ribosome_Biogenesis_Reg"/>
</dbReference>